<accession>A0ACB8SPJ4</accession>
<keyword evidence="2" id="KW-1185">Reference proteome</keyword>
<evidence type="ECO:0000313" key="1">
    <source>
        <dbReference type="EMBL" id="KAI0058355.1"/>
    </source>
</evidence>
<comment type="caution">
    <text evidence="1">The sequence shown here is derived from an EMBL/GenBank/DDBJ whole genome shotgun (WGS) entry which is preliminary data.</text>
</comment>
<proteinExistence type="predicted"/>
<dbReference type="EMBL" id="MU277236">
    <property type="protein sequence ID" value="KAI0058355.1"/>
    <property type="molecule type" value="Genomic_DNA"/>
</dbReference>
<gene>
    <name evidence="1" type="ORF">BV25DRAFT_1830189</name>
</gene>
<protein>
    <submittedName>
        <fullName evidence="1">Acetyl-CoA synthetase-like protein</fullName>
    </submittedName>
</protein>
<reference evidence="1" key="2">
    <citation type="journal article" date="2022" name="New Phytol.">
        <title>Evolutionary transition to the ectomycorrhizal habit in the genomes of a hyperdiverse lineage of mushroom-forming fungi.</title>
        <authorList>
            <person name="Looney B."/>
            <person name="Miyauchi S."/>
            <person name="Morin E."/>
            <person name="Drula E."/>
            <person name="Courty P.E."/>
            <person name="Kohler A."/>
            <person name="Kuo A."/>
            <person name="LaButti K."/>
            <person name="Pangilinan J."/>
            <person name="Lipzen A."/>
            <person name="Riley R."/>
            <person name="Andreopoulos W."/>
            <person name="He G."/>
            <person name="Johnson J."/>
            <person name="Nolan M."/>
            <person name="Tritt A."/>
            <person name="Barry K.W."/>
            <person name="Grigoriev I.V."/>
            <person name="Nagy L.G."/>
            <person name="Hibbett D."/>
            <person name="Henrissat B."/>
            <person name="Matheny P.B."/>
            <person name="Labbe J."/>
            <person name="Martin F.M."/>
        </authorList>
    </citation>
    <scope>NUCLEOTIDE SEQUENCE</scope>
    <source>
        <strain evidence="1">HHB10654</strain>
    </source>
</reference>
<dbReference type="Proteomes" id="UP000814140">
    <property type="component" value="Unassembled WGS sequence"/>
</dbReference>
<sequence>MPDGSCSSFIPPPLDGSLTSAEMVEYHAQRSPEHPLFVFAQGAGTVRTITYSEAWRMVKRAAAIIHGHCRRWQSEGADIIDGDLKFSSDKRPTIGILASVDTISYFATLIGTMRLGFVPFPISVRNSSVGVAHLVRNSRVTQLLVSPDPAIQRLVAGGISLLEQDGIHVEVFQMIQFADISDEGYDDGEPNTVFPKVTLDDITCIMHSSGSTAFPKIIPISNRTLIQWGMIPLHGEVDLCCNTIGVHTSPVFHVMGVANVPMAVTTGMILSVFEPSSPPIIPTPARYLDDLLTTKASVIYCVPSLIEAWFKDQANIPLMTAFKAVIYAGAPMHRHVGDQLAKMGVLLSPFYGMTEAGGLSMFIQKSIPTIDQWEYFKLAPHLELEMLQQDGLKNVFEIVVVRTSSHEPSVINWSTPDGREAYRTNDLLERHPSDPSLWKVYGRADDLIILLNGEKTNPVPLEAMLVRDPYIAAAVMFGQGRLQNGVLIEPKQEFVFDPEDEQQLADFRNRIWPTVEKVNQFAPTHSRLFKEMILPSSPLKPFDYTPKGTPRRHVVIEAYKREINALYDAVKQLPQTDLKPPSSWDRDQTTIFMRLAVERVMNGNVPDDADLFQEGCDSLQATSIRNSVVHVLRSTSHASLQEIPSSFVYDNPSISSLCNFVLQLVSHNHKEKIDGLATRAQSMTEILERYSRSFPTHLPRLRSTNINASGSDEVVLLTGSTGSLGCHLLAQLLRKPSVTKVYALNRLSGVPLRERHERAFGRWRLDANLLQSPKLEFLEGDIARQDLGLEADVMKNLQRTATSIIHNAWRVDFNITLKSFEPLISSVRNLIDFALGSSHPVPPSILFTSSISVVFGHGTETSLSEVPITDPSLSVATGYSESKWVAESLLMRAMQETGLRVNIVRVGQLCGDSVSGGWNEKEWVATLIRGSQVLGAVPERDETISWIPVDVAASALLEMVGCSHPVLHLVHPNPVEWSVFSDTASSILRVPSIPYAAWVAKLQDENQKLASEPGALKHNPALILFDFFSALKTLPNLDTSRAVETSSSLKAAARLGRQDVERWAAYWRSICFLQA</sequence>
<evidence type="ECO:0000313" key="2">
    <source>
        <dbReference type="Proteomes" id="UP000814140"/>
    </source>
</evidence>
<name>A0ACB8SPJ4_9AGAM</name>
<reference evidence="1" key="1">
    <citation type="submission" date="2021-03" db="EMBL/GenBank/DDBJ databases">
        <authorList>
            <consortium name="DOE Joint Genome Institute"/>
            <person name="Ahrendt S."/>
            <person name="Looney B.P."/>
            <person name="Miyauchi S."/>
            <person name="Morin E."/>
            <person name="Drula E."/>
            <person name="Courty P.E."/>
            <person name="Chicoki N."/>
            <person name="Fauchery L."/>
            <person name="Kohler A."/>
            <person name="Kuo A."/>
            <person name="Labutti K."/>
            <person name="Pangilinan J."/>
            <person name="Lipzen A."/>
            <person name="Riley R."/>
            <person name="Andreopoulos W."/>
            <person name="He G."/>
            <person name="Johnson J."/>
            <person name="Barry K.W."/>
            <person name="Grigoriev I.V."/>
            <person name="Nagy L."/>
            <person name="Hibbett D."/>
            <person name="Henrissat B."/>
            <person name="Matheny P.B."/>
            <person name="Labbe J."/>
            <person name="Martin F."/>
        </authorList>
    </citation>
    <scope>NUCLEOTIDE SEQUENCE</scope>
    <source>
        <strain evidence="1">HHB10654</strain>
    </source>
</reference>
<organism evidence="1 2">
    <name type="scientific">Artomyces pyxidatus</name>
    <dbReference type="NCBI Taxonomy" id="48021"/>
    <lineage>
        <taxon>Eukaryota</taxon>
        <taxon>Fungi</taxon>
        <taxon>Dikarya</taxon>
        <taxon>Basidiomycota</taxon>
        <taxon>Agaricomycotina</taxon>
        <taxon>Agaricomycetes</taxon>
        <taxon>Russulales</taxon>
        <taxon>Auriscalpiaceae</taxon>
        <taxon>Artomyces</taxon>
    </lineage>
</organism>